<sequence length="114" mass="13597">MKLKYARCLVEMDWKVWPHLSKIKITVKILFLHEINEDKKESDFDNLSFREELELQASTVNKTIIARNPVLQPGDSFNDVQHVIVQDETKCRKKQKKVSFFKNKFTDLKKLFKK</sequence>
<keyword evidence="2" id="KW-1185">Reference proteome</keyword>
<accession>A0A4Y2G6H8</accession>
<dbReference type="EMBL" id="BGPR01001183">
    <property type="protein sequence ID" value="GBM47504.1"/>
    <property type="molecule type" value="Genomic_DNA"/>
</dbReference>
<proteinExistence type="predicted"/>
<comment type="caution">
    <text evidence="1">The sequence shown here is derived from an EMBL/GenBank/DDBJ whole genome shotgun (WGS) entry which is preliminary data.</text>
</comment>
<reference evidence="1 2" key="1">
    <citation type="journal article" date="2019" name="Sci. Rep.">
        <title>Orb-weaving spider Araneus ventricosus genome elucidates the spidroin gene catalogue.</title>
        <authorList>
            <person name="Kono N."/>
            <person name="Nakamura H."/>
            <person name="Ohtoshi R."/>
            <person name="Moran D.A.P."/>
            <person name="Shinohara A."/>
            <person name="Yoshida Y."/>
            <person name="Fujiwara M."/>
            <person name="Mori M."/>
            <person name="Tomita M."/>
            <person name="Arakawa K."/>
        </authorList>
    </citation>
    <scope>NUCLEOTIDE SEQUENCE [LARGE SCALE GENOMIC DNA]</scope>
</reference>
<gene>
    <name evidence="1" type="ORF">AVEN_79633_1</name>
</gene>
<evidence type="ECO:0000313" key="2">
    <source>
        <dbReference type="Proteomes" id="UP000499080"/>
    </source>
</evidence>
<dbReference type="AlphaFoldDB" id="A0A4Y2G6H8"/>
<dbReference type="Proteomes" id="UP000499080">
    <property type="component" value="Unassembled WGS sequence"/>
</dbReference>
<organism evidence="1 2">
    <name type="scientific">Araneus ventricosus</name>
    <name type="common">Orbweaver spider</name>
    <name type="synonym">Epeira ventricosa</name>
    <dbReference type="NCBI Taxonomy" id="182803"/>
    <lineage>
        <taxon>Eukaryota</taxon>
        <taxon>Metazoa</taxon>
        <taxon>Ecdysozoa</taxon>
        <taxon>Arthropoda</taxon>
        <taxon>Chelicerata</taxon>
        <taxon>Arachnida</taxon>
        <taxon>Araneae</taxon>
        <taxon>Araneomorphae</taxon>
        <taxon>Entelegynae</taxon>
        <taxon>Araneoidea</taxon>
        <taxon>Araneidae</taxon>
        <taxon>Araneus</taxon>
    </lineage>
</organism>
<name>A0A4Y2G6H8_ARAVE</name>
<protein>
    <submittedName>
        <fullName evidence="1">Uncharacterized protein</fullName>
    </submittedName>
</protein>
<evidence type="ECO:0000313" key="1">
    <source>
        <dbReference type="EMBL" id="GBM47504.1"/>
    </source>
</evidence>